<accession>A0A7R8CZT9</accession>
<dbReference type="AlphaFoldDB" id="A0A7R8CZT9"/>
<sequence>MEGMGMRDLDISSLDSRIQKSIQCKEKKEGILEKLLESQKELRDNMELNLTEIESLYDIKLGRVQSSISTTQNTIETLKGLVEIQMSELEALQRSNTQLEVRGSEFQRILEEKKAEAKFILNQKKQSISLMDEMSPFQTIQAYKLRSYLYSMTNLNWHQKKLKCYSLSSDHNDVKMFSIENTEGALEKEGALIWKHMSYDPQWDNL</sequence>
<keyword evidence="1" id="KW-0175">Coiled coil</keyword>
<protein>
    <submittedName>
        <fullName evidence="2">(salmon louse) hypothetical protein</fullName>
    </submittedName>
</protein>
<gene>
    <name evidence="2" type="ORF">LSAA_12199</name>
</gene>
<evidence type="ECO:0000313" key="2">
    <source>
        <dbReference type="EMBL" id="CAF2978438.1"/>
    </source>
</evidence>
<feature type="coiled-coil region" evidence="1">
    <location>
        <begin position="25"/>
        <end position="56"/>
    </location>
</feature>
<reference evidence="2" key="1">
    <citation type="submission" date="2021-02" db="EMBL/GenBank/DDBJ databases">
        <authorList>
            <person name="Bekaert M."/>
        </authorList>
    </citation>
    <scope>NUCLEOTIDE SEQUENCE</scope>
    <source>
        <strain evidence="2">IoA-00</strain>
    </source>
</reference>
<keyword evidence="3" id="KW-1185">Reference proteome</keyword>
<name>A0A7R8CZT9_LEPSM</name>
<evidence type="ECO:0000256" key="1">
    <source>
        <dbReference type="SAM" id="Coils"/>
    </source>
</evidence>
<organism evidence="2 3">
    <name type="scientific">Lepeophtheirus salmonis</name>
    <name type="common">Salmon louse</name>
    <name type="synonym">Caligus salmonis</name>
    <dbReference type="NCBI Taxonomy" id="72036"/>
    <lineage>
        <taxon>Eukaryota</taxon>
        <taxon>Metazoa</taxon>
        <taxon>Ecdysozoa</taxon>
        <taxon>Arthropoda</taxon>
        <taxon>Crustacea</taxon>
        <taxon>Multicrustacea</taxon>
        <taxon>Hexanauplia</taxon>
        <taxon>Copepoda</taxon>
        <taxon>Siphonostomatoida</taxon>
        <taxon>Caligidae</taxon>
        <taxon>Lepeophtheirus</taxon>
    </lineage>
</organism>
<dbReference type="Proteomes" id="UP000675881">
    <property type="component" value="Chromosome 6"/>
</dbReference>
<dbReference type="SUPFAM" id="SSF64593">
    <property type="entry name" value="Intermediate filament protein, coiled coil region"/>
    <property type="match status" value="1"/>
</dbReference>
<evidence type="ECO:0000313" key="3">
    <source>
        <dbReference type="Proteomes" id="UP000675881"/>
    </source>
</evidence>
<proteinExistence type="predicted"/>
<dbReference type="EMBL" id="HG994585">
    <property type="protein sequence ID" value="CAF2978438.1"/>
    <property type="molecule type" value="Genomic_DNA"/>
</dbReference>